<proteinExistence type="inferred from homology"/>
<organism evidence="3 4">
    <name type="scientific">Streptomyces uncialis</name>
    <dbReference type="NCBI Taxonomy" id="1048205"/>
    <lineage>
        <taxon>Bacteria</taxon>
        <taxon>Bacillati</taxon>
        <taxon>Actinomycetota</taxon>
        <taxon>Actinomycetes</taxon>
        <taxon>Kitasatosporales</taxon>
        <taxon>Streptomycetaceae</taxon>
        <taxon>Streptomyces</taxon>
    </lineage>
</organism>
<dbReference type="EMBL" id="LFBV01000004">
    <property type="protein sequence ID" value="OKH93363.1"/>
    <property type="molecule type" value="Genomic_DNA"/>
</dbReference>
<evidence type="ECO:0000256" key="1">
    <source>
        <dbReference type="ARBA" id="ARBA00005254"/>
    </source>
</evidence>
<dbReference type="InterPro" id="IPR001753">
    <property type="entry name" value="Enoyl-CoA_hydra/iso"/>
</dbReference>
<dbReference type="RefSeq" id="WP_073789511.1">
    <property type="nucleotide sequence ID" value="NZ_CP108638.1"/>
</dbReference>
<dbReference type="GeneID" id="96791741"/>
<gene>
    <name evidence="3" type="ORF">AB852_17680</name>
</gene>
<dbReference type="Proteomes" id="UP000186455">
    <property type="component" value="Unassembled WGS sequence"/>
</dbReference>
<dbReference type="InterPro" id="IPR029045">
    <property type="entry name" value="ClpP/crotonase-like_dom_sf"/>
</dbReference>
<dbReference type="PANTHER" id="PTHR11941">
    <property type="entry name" value="ENOYL-COA HYDRATASE-RELATED"/>
    <property type="match status" value="1"/>
</dbReference>
<name>A0A1Q4V685_9ACTN</name>
<comment type="caution">
    <text evidence="3">The sequence shown here is derived from an EMBL/GenBank/DDBJ whole genome shotgun (WGS) entry which is preliminary data.</text>
</comment>
<comment type="similarity">
    <text evidence="1 2">Belongs to the enoyl-CoA hydratase/isomerase family.</text>
</comment>
<keyword evidence="4" id="KW-1185">Reference proteome</keyword>
<dbReference type="CDD" id="cd06558">
    <property type="entry name" value="crotonase-like"/>
    <property type="match status" value="1"/>
</dbReference>
<sequence>MSEAIAAPLPPAARTGCVAVTRDDAVLTVRLDSPGNGNAVSEAMLDELLAALVDPDPEVRVIVLSAAGDDFCLGGDRAEFGLLAEGDPTGRQVQRMGTKARRVVEALTDSPAVTIARVQGRAIGAGLALALACDLRVGAETATFRLPELALGMPTAWGGALPRLLHEIGAARVRELVLTARVFRAEEAHRLSVLQKVVPEESLDAAVRAWAGPIVRRPAMALRITKAMLTSYTAPTRLADPTGLDAELLAAVVGARYHARPGETV</sequence>
<evidence type="ECO:0000313" key="4">
    <source>
        <dbReference type="Proteomes" id="UP000186455"/>
    </source>
</evidence>
<dbReference type="GO" id="GO:0003824">
    <property type="term" value="F:catalytic activity"/>
    <property type="evidence" value="ECO:0007669"/>
    <property type="project" value="InterPro"/>
</dbReference>
<dbReference type="SUPFAM" id="SSF52096">
    <property type="entry name" value="ClpP/crotonase"/>
    <property type="match status" value="1"/>
</dbReference>
<dbReference type="Pfam" id="PF00378">
    <property type="entry name" value="ECH_1"/>
    <property type="match status" value="1"/>
</dbReference>
<evidence type="ECO:0000313" key="3">
    <source>
        <dbReference type="EMBL" id="OKH93363.1"/>
    </source>
</evidence>
<dbReference type="Gene3D" id="3.90.226.10">
    <property type="entry name" value="2-enoyl-CoA Hydratase, Chain A, domain 1"/>
    <property type="match status" value="1"/>
</dbReference>
<reference evidence="3 4" key="1">
    <citation type="submission" date="2015-06" db="EMBL/GenBank/DDBJ databases">
        <title>Cloning and characterization of the uncialamcin biosynthetic gene cluster.</title>
        <authorList>
            <person name="Yan X."/>
            <person name="Huang T."/>
            <person name="Ge H."/>
            <person name="Shen B."/>
        </authorList>
    </citation>
    <scope>NUCLEOTIDE SEQUENCE [LARGE SCALE GENOMIC DNA]</scope>
    <source>
        <strain evidence="3 4">DCA2648</strain>
    </source>
</reference>
<dbReference type="GO" id="GO:0006635">
    <property type="term" value="P:fatty acid beta-oxidation"/>
    <property type="evidence" value="ECO:0007669"/>
    <property type="project" value="TreeGrafter"/>
</dbReference>
<dbReference type="STRING" id="1048205.AB852_17680"/>
<evidence type="ECO:0000256" key="2">
    <source>
        <dbReference type="RuleBase" id="RU003707"/>
    </source>
</evidence>
<dbReference type="AlphaFoldDB" id="A0A1Q4V685"/>
<dbReference type="InterPro" id="IPR018376">
    <property type="entry name" value="Enoyl-CoA_hyd/isom_CS"/>
</dbReference>
<dbReference type="PROSITE" id="PS00166">
    <property type="entry name" value="ENOYL_COA_HYDRATASE"/>
    <property type="match status" value="1"/>
</dbReference>
<protein>
    <submittedName>
        <fullName evidence="3">Enoyl-CoA hydratase</fullName>
    </submittedName>
</protein>
<dbReference type="PANTHER" id="PTHR11941:SF54">
    <property type="entry name" value="ENOYL-COA HYDRATASE, MITOCHONDRIAL"/>
    <property type="match status" value="1"/>
</dbReference>
<accession>A0A1Q4V685</accession>